<organism evidence="1 2">
    <name type="scientific">Acidiphilium cryptum (strain JF-5)</name>
    <dbReference type="NCBI Taxonomy" id="349163"/>
    <lineage>
        <taxon>Bacteria</taxon>
        <taxon>Pseudomonadati</taxon>
        <taxon>Pseudomonadota</taxon>
        <taxon>Alphaproteobacteria</taxon>
        <taxon>Acetobacterales</taxon>
        <taxon>Acidocellaceae</taxon>
        <taxon>Acidiphilium</taxon>
    </lineage>
</organism>
<reference evidence="1 2" key="1">
    <citation type="submission" date="2007-05" db="EMBL/GenBank/DDBJ databases">
        <title>Complete sequence of chromosome of Acidiphilium cryptum JF-5.</title>
        <authorList>
            <consortium name="US DOE Joint Genome Institute"/>
            <person name="Copeland A."/>
            <person name="Lucas S."/>
            <person name="Lapidus A."/>
            <person name="Barry K."/>
            <person name="Detter J.C."/>
            <person name="Glavina del Rio T."/>
            <person name="Hammon N."/>
            <person name="Israni S."/>
            <person name="Dalin E."/>
            <person name="Tice H."/>
            <person name="Pitluck S."/>
            <person name="Sims D."/>
            <person name="Brettin T."/>
            <person name="Bruce D."/>
            <person name="Han C."/>
            <person name="Schmutz J."/>
            <person name="Larimer F."/>
            <person name="Land M."/>
            <person name="Hauser L."/>
            <person name="Kyrpides N."/>
            <person name="Kim E."/>
            <person name="Magnuson T."/>
            <person name="Richardson P."/>
        </authorList>
    </citation>
    <scope>NUCLEOTIDE SEQUENCE [LARGE SCALE GENOMIC DNA]</scope>
    <source>
        <strain evidence="1 2">JF-5</strain>
    </source>
</reference>
<sequence>MTVGSVNPFNPAGTVAIAATSTSASTALPAKGDTVVVTNPTASLAFVRVGNGPQSASEGDMPVPAGTRARIFAGPYVNQIGAVMPGGSGTIYATVGNGTEF</sequence>
<dbReference type="RefSeq" id="WP_012039947.1">
    <property type="nucleotide sequence ID" value="NC_009484.1"/>
</dbReference>
<dbReference type="HOGENOM" id="CLU_2271260_0_0_5"/>
<evidence type="ECO:0000313" key="1">
    <source>
        <dbReference type="EMBL" id="ABQ31492.1"/>
    </source>
</evidence>
<name>A5G0W0_ACICJ</name>
<dbReference type="Proteomes" id="UP000000245">
    <property type="component" value="Chromosome"/>
</dbReference>
<evidence type="ECO:0000313" key="2">
    <source>
        <dbReference type="Proteomes" id="UP000000245"/>
    </source>
</evidence>
<accession>A5G0W0</accession>
<proteinExistence type="predicted"/>
<protein>
    <submittedName>
        <fullName evidence="1">Uncharacterized protein</fullName>
    </submittedName>
</protein>
<dbReference type="EMBL" id="CP000697">
    <property type="protein sequence ID" value="ABQ31492.1"/>
    <property type="molecule type" value="Genomic_DNA"/>
</dbReference>
<dbReference type="AlphaFoldDB" id="A5G0W0"/>
<dbReference type="STRING" id="349163.Acry_2297"/>
<gene>
    <name evidence="1" type="ordered locus">Acry_2297</name>
</gene>
<keyword evidence="2" id="KW-1185">Reference proteome</keyword>
<dbReference type="KEGG" id="acr:Acry_2297"/>